<dbReference type="Proteomes" id="UP001054945">
    <property type="component" value="Unassembled WGS sequence"/>
</dbReference>
<sequence length="69" mass="7624">MCEGISKCSIVTILSVSIPNIDMRTLCVSCLKCADPKLGHRFQRSAYMDNHTAFIVELSKTSCVSQSRV</sequence>
<dbReference type="EMBL" id="BPLR01016013">
    <property type="protein sequence ID" value="GIY80461.1"/>
    <property type="molecule type" value="Genomic_DNA"/>
</dbReference>
<evidence type="ECO:0000313" key="1">
    <source>
        <dbReference type="EMBL" id="GIY80461.1"/>
    </source>
</evidence>
<reference evidence="1 2" key="1">
    <citation type="submission" date="2021-06" db="EMBL/GenBank/DDBJ databases">
        <title>Caerostris extrusa draft genome.</title>
        <authorList>
            <person name="Kono N."/>
            <person name="Arakawa K."/>
        </authorList>
    </citation>
    <scope>NUCLEOTIDE SEQUENCE [LARGE SCALE GENOMIC DNA]</scope>
</reference>
<name>A0AAV4WEQ5_CAEEX</name>
<evidence type="ECO:0000313" key="2">
    <source>
        <dbReference type="Proteomes" id="UP001054945"/>
    </source>
</evidence>
<comment type="caution">
    <text evidence="1">The sequence shown here is derived from an EMBL/GenBank/DDBJ whole genome shotgun (WGS) entry which is preliminary data.</text>
</comment>
<dbReference type="AlphaFoldDB" id="A0AAV4WEQ5"/>
<organism evidence="1 2">
    <name type="scientific">Caerostris extrusa</name>
    <name type="common">Bark spider</name>
    <name type="synonym">Caerostris bankana</name>
    <dbReference type="NCBI Taxonomy" id="172846"/>
    <lineage>
        <taxon>Eukaryota</taxon>
        <taxon>Metazoa</taxon>
        <taxon>Ecdysozoa</taxon>
        <taxon>Arthropoda</taxon>
        <taxon>Chelicerata</taxon>
        <taxon>Arachnida</taxon>
        <taxon>Araneae</taxon>
        <taxon>Araneomorphae</taxon>
        <taxon>Entelegynae</taxon>
        <taxon>Araneoidea</taxon>
        <taxon>Araneidae</taxon>
        <taxon>Caerostris</taxon>
    </lineage>
</organism>
<accession>A0AAV4WEQ5</accession>
<gene>
    <name evidence="1" type="ORF">CEXT_561271</name>
</gene>
<protein>
    <submittedName>
        <fullName evidence="1">Uncharacterized protein</fullName>
    </submittedName>
</protein>
<keyword evidence="2" id="KW-1185">Reference proteome</keyword>
<proteinExistence type="predicted"/>